<evidence type="ECO:0000256" key="2">
    <source>
        <dbReference type="SAM" id="Phobius"/>
    </source>
</evidence>
<dbReference type="EMBL" id="SPLM01000074">
    <property type="protein sequence ID" value="TMW62115.1"/>
    <property type="molecule type" value="Genomic_DNA"/>
</dbReference>
<dbReference type="Proteomes" id="UP000794436">
    <property type="component" value="Unassembled WGS sequence"/>
</dbReference>
<keyword evidence="2" id="KW-1133">Transmembrane helix</keyword>
<protein>
    <recommendedName>
        <fullName evidence="6">Spore coat protein CotH</fullName>
    </recommendedName>
</protein>
<sequence length="679" mass="76222">MKTYVRFLAATVAALYLQQQEGIAAAPIGNDQLRCHEFPVVIVSAESGSFPDPTCNQLRFPAEDCLKEAVVSKIEVIDNKDGSPNCFEAPPTAEYRAKTNYRGQTSLFFPKHQLGVKFGENEAFLGLPEDMNFVLNGPYVDCTLLRNHLAHYLFRSTGRYSSRSRHVAMYFSDKPGTPPQYSGIYLLLEKMSYGTNRVGLAKMDGRCQGKELTGGWAWHNDPASYGDFSPNLVIDQYQNEFGMGERPVLAHPSGEDTSQVMRDYFVNTTTGFLPQYYRFLWNNMTNPDGLEQHIDLGSFADYILHTEMSLNVDAYRRSTYFFKDRDQPINAGPVWDLNLAYGNGARRNFKDWIYPQYTYWKRLLCNYKLTSLMIQRWKMMRSEGQPWSDSAITSFLDESAQPIRRQLSKCTGPWQTNVPQCASVDVLNCNGTYESRLDDLKSSVLGRARWMDEHITDLYKKLDGKTCSFVGEIPKYNCAANGDDDGCLKEPAKYYNAVQFPAIRKPFSGPECGAQMKSTMDNYQMTEQEKPSVDNCWLSSGVRAIYPNEKGVRDKTLTEFCGGYGTCQQGPGAKCECHHGVDLEPGSCRRVDAEYKSIKAAEAAKLNSPLRGMNTESKTTSNTNHAVLHVSVGLFVLGAIVLAVLKTQRRKQTPPPLHLSSPRAAGYGAIHTATSPRHV</sequence>
<accession>A0A8K1FFW3</accession>
<reference evidence="4" key="1">
    <citation type="submission" date="2019-03" db="EMBL/GenBank/DDBJ databases">
        <title>Long read genome sequence of the mycoparasitic Pythium oligandrum ATCC 38472 isolated from sugarbeet rhizosphere.</title>
        <authorList>
            <person name="Gaulin E."/>
        </authorList>
    </citation>
    <scope>NUCLEOTIDE SEQUENCE</scope>
    <source>
        <strain evidence="4">ATCC 38472_TT</strain>
    </source>
</reference>
<comment type="caution">
    <text evidence="4">The sequence shown here is derived from an EMBL/GenBank/DDBJ whole genome shotgun (WGS) entry which is preliminary data.</text>
</comment>
<feature type="signal peptide" evidence="3">
    <location>
        <begin position="1"/>
        <end position="25"/>
    </location>
</feature>
<name>A0A8K1FFW3_PYTOL</name>
<dbReference type="AlphaFoldDB" id="A0A8K1FFW3"/>
<feature type="region of interest" description="Disordered" evidence="1">
    <location>
        <begin position="651"/>
        <end position="679"/>
    </location>
</feature>
<feature type="transmembrane region" description="Helical" evidence="2">
    <location>
        <begin position="626"/>
        <end position="645"/>
    </location>
</feature>
<dbReference type="OrthoDB" id="540213at2759"/>
<evidence type="ECO:0000256" key="3">
    <source>
        <dbReference type="SAM" id="SignalP"/>
    </source>
</evidence>
<feature type="chain" id="PRO_5035470549" description="Spore coat protein CotH" evidence="3">
    <location>
        <begin position="26"/>
        <end position="679"/>
    </location>
</feature>
<dbReference type="Pfam" id="PF08757">
    <property type="entry name" value="CotH"/>
    <property type="match status" value="1"/>
</dbReference>
<keyword evidence="2" id="KW-0812">Transmembrane</keyword>
<keyword evidence="3" id="KW-0732">Signal</keyword>
<keyword evidence="2" id="KW-0472">Membrane</keyword>
<organism evidence="4 5">
    <name type="scientific">Pythium oligandrum</name>
    <name type="common">Mycoparasitic fungus</name>
    <dbReference type="NCBI Taxonomy" id="41045"/>
    <lineage>
        <taxon>Eukaryota</taxon>
        <taxon>Sar</taxon>
        <taxon>Stramenopiles</taxon>
        <taxon>Oomycota</taxon>
        <taxon>Peronosporomycetes</taxon>
        <taxon>Pythiales</taxon>
        <taxon>Pythiaceae</taxon>
        <taxon>Pythium</taxon>
    </lineage>
</organism>
<evidence type="ECO:0000256" key="1">
    <source>
        <dbReference type="SAM" id="MobiDB-lite"/>
    </source>
</evidence>
<gene>
    <name evidence="4" type="ORF">Poli38472_009608</name>
</gene>
<proteinExistence type="predicted"/>
<evidence type="ECO:0000313" key="5">
    <source>
        <dbReference type="Proteomes" id="UP000794436"/>
    </source>
</evidence>
<evidence type="ECO:0000313" key="4">
    <source>
        <dbReference type="EMBL" id="TMW62115.1"/>
    </source>
</evidence>
<dbReference type="InterPro" id="IPR014867">
    <property type="entry name" value="Spore_coat_CotH_CotH2/3/7"/>
</dbReference>
<keyword evidence="5" id="KW-1185">Reference proteome</keyword>
<evidence type="ECO:0008006" key="6">
    <source>
        <dbReference type="Google" id="ProtNLM"/>
    </source>
</evidence>